<dbReference type="Proteomes" id="UP000198327">
    <property type="component" value="Unassembled WGS sequence"/>
</dbReference>
<evidence type="ECO:0008006" key="4">
    <source>
        <dbReference type="Google" id="ProtNLM"/>
    </source>
</evidence>
<evidence type="ECO:0000256" key="1">
    <source>
        <dbReference type="SAM" id="MobiDB-lite"/>
    </source>
</evidence>
<accession>A0A239M554</accession>
<sequence length="420" mass="44847">MVAVGMSMGASGIRAVRTSDGVTFSAEWFPSVAAVPDADDVAHAIRTIVDRPDAPHSLGVAFPDPSYSAALKAALVEEYVSEVHIISEIAGTLEKLRADPDFRYRTVAIYDLGTTGLDMTIADIDSGTVYAATRSPEISGTVLDRAVRDYLMTLDILAVPRTPDEEAGLLAFSREIKEALSTHEDTQTSDGAFRLMDRRMFEIRIMRPAERSAIGLRDLAEMSEIPPEVVVTIGGGARIPLIEDILGRYLRLPVMSPREPELIAAEGAALYATRVDGVRNAATPPARRSAKSLLTPLLRFGLPSVVALGLLSWVAWPSSDTASSLTSVPTPAVEQPSSTPDSVTSTPSRTTAPPPAPAVADSPTTTEPPHADPEAPTPYLPRHNTGGYVEPPAPAPPPFQLPHIELPRIQLPTLPPLPFP</sequence>
<organism evidence="2 3">
    <name type="scientific">Rhodococcoides kyotonense</name>
    <dbReference type="NCBI Taxonomy" id="398843"/>
    <lineage>
        <taxon>Bacteria</taxon>
        <taxon>Bacillati</taxon>
        <taxon>Actinomycetota</taxon>
        <taxon>Actinomycetes</taxon>
        <taxon>Mycobacteriales</taxon>
        <taxon>Nocardiaceae</taxon>
        <taxon>Rhodococcoides</taxon>
    </lineage>
</organism>
<reference evidence="3" key="1">
    <citation type="submission" date="2017-06" db="EMBL/GenBank/DDBJ databases">
        <authorList>
            <person name="Varghese N."/>
            <person name="Submissions S."/>
        </authorList>
    </citation>
    <scope>NUCLEOTIDE SEQUENCE [LARGE SCALE GENOMIC DNA]</scope>
    <source>
        <strain evidence="3">JCM 23211</strain>
    </source>
</reference>
<dbReference type="Gene3D" id="3.30.420.40">
    <property type="match status" value="2"/>
</dbReference>
<protein>
    <recommendedName>
        <fullName evidence="4">Hsp70 protein</fullName>
    </recommendedName>
</protein>
<gene>
    <name evidence="2" type="ORF">SAMN05421642_1169</name>
</gene>
<dbReference type="RefSeq" id="WP_089250532.1">
    <property type="nucleotide sequence ID" value="NZ_FZOW01000016.1"/>
</dbReference>
<feature type="region of interest" description="Disordered" evidence="1">
    <location>
        <begin position="322"/>
        <end position="420"/>
    </location>
</feature>
<dbReference type="InterPro" id="IPR043129">
    <property type="entry name" value="ATPase_NBD"/>
</dbReference>
<dbReference type="EMBL" id="FZOW01000016">
    <property type="protein sequence ID" value="SNT37640.1"/>
    <property type="molecule type" value="Genomic_DNA"/>
</dbReference>
<dbReference type="OrthoDB" id="4448744at2"/>
<evidence type="ECO:0000313" key="2">
    <source>
        <dbReference type="EMBL" id="SNT37640.1"/>
    </source>
</evidence>
<feature type="compositionally biased region" description="Pro residues" evidence="1">
    <location>
        <begin position="391"/>
        <end position="400"/>
    </location>
</feature>
<evidence type="ECO:0000313" key="3">
    <source>
        <dbReference type="Proteomes" id="UP000198327"/>
    </source>
</evidence>
<dbReference type="Gene3D" id="3.90.640.10">
    <property type="entry name" value="Actin, Chain A, domain 4"/>
    <property type="match status" value="1"/>
</dbReference>
<keyword evidence="3" id="KW-1185">Reference proteome</keyword>
<dbReference type="SUPFAM" id="SSF53067">
    <property type="entry name" value="Actin-like ATPase domain"/>
    <property type="match status" value="1"/>
</dbReference>
<proteinExistence type="predicted"/>
<name>A0A239M554_9NOCA</name>
<dbReference type="STRING" id="398843.A3K89_24495"/>
<feature type="compositionally biased region" description="Low complexity" evidence="1">
    <location>
        <begin position="336"/>
        <end position="351"/>
    </location>
</feature>
<dbReference type="AlphaFoldDB" id="A0A239M554"/>